<feature type="domain" description="IclR-ED" evidence="5">
    <location>
        <begin position="64"/>
        <end position="212"/>
    </location>
</feature>
<dbReference type="InterPro" id="IPR029016">
    <property type="entry name" value="GAF-like_dom_sf"/>
</dbReference>
<feature type="domain" description="HTH iclR-type" evidence="4">
    <location>
        <begin position="11"/>
        <end position="70"/>
    </location>
</feature>
<evidence type="ECO:0000313" key="6">
    <source>
        <dbReference type="EMBL" id="MEY8037822.1"/>
    </source>
</evidence>
<evidence type="ECO:0000256" key="2">
    <source>
        <dbReference type="ARBA" id="ARBA00023125"/>
    </source>
</evidence>
<dbReference type="PANTHER" id="PTHR30136">
    <property type="entry name" value="HELIX-TURN-HELIX TRANSCRIPTIONAL REGULATOR, ICLR FAMILY"/>
    <property type="match status" value="1"/>
</dbReference>
<dbReference type="PROSITE" id="PS51077">
    <property type="entry name" value="HTH_ICLR"/>
    <property type="match status" value="1"/>
</dbReference>
<dbReference type="Proteomes" id="UP001564626">
    <property type="component" value="Unassembled WGS sequence"/>
</dbReference>
<dbReference type="SUPFAM" id="SSF55781">
    <property type="entry name" value="GAF domain-like"/>
    <property type="match status" value="1"/>
</dbReference>
<sequence>MTTPPPFATGVGVLDRSVAILDCVESNPMGTTELARTLGLTISTAHRLATALVAHGLLRRDPSGCFHLGPRFATSALAETARPVLTELGAEVGESVQLWVRRADHRLCVVCVESTEELRASQPVGSLLPLPLGSAAQALLGERNPDGHGWVESVQARAPGVGSVSAPVHLHGQVVAAVSLAAPLQRLRPSPGRRFGAAVLTAARRVEDALARPPEPG</sequence>
<keyword evidence="1" id="KW-0805">Transcription regulation</keyword>
<dbReference type="Pfam" id="PF01614">
    <property type="entry name" value="IclR_C"/>
    <property type="match status" value="1"/>
</dbReference>
<dbReference type="Gene3D" id="1.10.10.10">
    <property type="entry name" value="Winged helix-like DNA-binding domain superfamily/Winged helix DNA-binding domain"/>
    <property type="match status" value="1"/>
</dbReference>
<dbReference type="RefSeq" id="WP_345365928.1">
    <property type="nucleotide sequence ID" value="NZ_BAABII010000016.1"/>
</dbReference>
<evidence type="ECO:0000259" key="4">
    <source>
        <dbReference type="PROSITE" id="PS51077"/>
    </source>
</evidence>
<name>A0ABV4CCT0_9PSEU</name>
<dbReference type="InterPro" id="IPR005471">
    <property type="entry name" value="Tscrpt_reg_IclR_N"/>
</dbReference>
<keyword evidence="7" id="KW-1185">Reference proteome</keyword>
<keyword evidence="2" id="KW-0238">DNA-binding</keyword>
<evidence type="ECO:0000313" key="7">
    <source>
        <dbReference type="Proteomes" id="UP001564626"/>
    </source>
</evidence>
<evidence type="ECO:0000259" key="5">
    <source>
        <dbReference type="PROSITE" id="PS51078"/>
    </source>
</evidence>
<protein>
    <submittedName>
        <fullName evidence="6">IclR family transcriptional regulator</fullName>
    </submittedName>
</protein>
<dbReference type="InterPro" id="IPR014757">
    <property type="entry name" value="Tscrpt_reg_IclR_C"/>
</dbReference>
<dbReference type="Gene3D" id="3.30.450.40">
    <property type="match status" value="2"/>
</dbReference>
<gene>
    <name evidence="6" type="ORF">AB8O55_00275</name>
</gene>
<dbReference type="SUPFAM" id="SSF46785">
    <property type="entry name" value="Winged helix' DNA-binding domain"/>
    <property type="match status" value="1"/>
</dbReference>
<dbReference type="PANTHER" id="PTHR30136:SF39">
    <property type="entry name" value="TRANSCRIPTIONAL REGULATORY PROTEIN"/>
    <property type="match status" value="1"/>
</dbReference>
<dbReference type="EMBL" id="JBGEHV010000001">
    <property type="protein sequence ID" value="MEY8037822.1"/>
    <property type="molecule type" value="Genomic_DNA"/>
</dbReference>
<dbReference type="InterPro" id="IPR036390">
    <property type="entry name" value="WH_DNA-bd_sf"/>
</dbReference>
<keyword evidence="3" id="KW-0804">Transcription</keyword>
<accession>A0ABV4CCT0</accession>
<dbReference type="Pfam" id="PF09339">
    <property type="entry name" value="HTH_IclR"/>
    <property type="match status" value="1"/>
</dbReference>
<evidence type="ECO:0000256" key="1">
    <source>
        <dbReference type="ARBA" id="ARBA00023015"/>
    </source>
</evidence>
<dbReference type="InterPro" id="IPR050707">
    <property type="entry name" value="HTH_MetabolicPath_Reg"/>
</dbReference>
<dbReference type="PROSITE" id="PS51078">
    <property type="entry name" value="ICLR_ED"/>
    <property type="match status" value="1"/>
</dbReference>
<proteinExistence type="predicted"/>
<evidence type="ECO:0000256" key="3">
    <source>
        <dbReference type="ARBA" id="ARBA00023163"/>
    </source>
</evidence>
<organism evidence="6 7">
    <name type="scientific">Saccharopolyspora cebuensis</name>
    <dbReference type="NCBI Taxonomy" id="418759"/>
    <lineage>
        <taxon>Bacteria</taxon>
        <taxon>Bacillati</taxon>
        <taxon>Actinomycetota</taxon>
        <taxon>Actinomycetes</taxon>
        <taxon>Pseudonocardiales</taxon>
        <taxon>Pseudonocardiaceae</taxon>
        <taxon>Saccharopolyspora</taxon>
    </lineage>
</organism>
<dbReference type="InterPro" id="IPR036388">
    <property type="entry name" value="WH-like_DNA-bd_sf"/>
</dbReference>
<dbReference type="SMART" id="SM00346">
    <property type="entry name" value="HTH_ICLR"/>
    <property type="match status" value="1"/>
</dbReference>
<reference evidence="6 7" key="1">
    <citation type="submission" date="2024-08" db="EMBL/GenBank/DDBJ databases">
        <title>Genome mining of Saccharopolyspora cebuensis PGLac3 from Nigerian medicinal plant.</title>
        <authorList>
            <person name="Ezeobiora C.E."/>
            <person name="Igbokwe N.H."/>
            <person name="Amin D.H."/>
            <person name="Mendie U.E."/>
        </authorList>
    </citation>
    <scope>NUCLEOTIDE SEQUENCE [LARGE SCALE GENOMIC DNA]</scope>
    <source>
        <strain evidence="6 7">PGLac3</strain>
    </source>
</reference>
<comment type="caution">
    <text evidence="6">The sequence shown here is derived from an EMBL/GenBank/DDBJ whole genome shotgun (WGS) entry which is preliminary data.</text>
</comment>